<evidence type="ECO:0000259" key="12">
    <source>
        <dbReference type="Pfam" id="PF24883"/>
    </source>
</evidence>
<dbReference type="PANTHER" id="PTHR22847:SF637">
    <property type="entry name" value="WD REPEAT DOMAIN 5B"/>
    <property type="match status" value="1"/>
</dbReference>
<dbReference type="InterPro" id="IPR054471">
    <property type="entry name" value="GPIID_WHD"/>
</dbReference>
<comment type="function">
    <text evidence="6">Involved in mitochondrial fission. Acts as an adapter protein required to form mitochondrial fission complexes. Formation of these complexes is required to promote constriction and fission of the mitochondrial compartment at a late step in mitochondrial division.</text>
</comment>
<dbReference type="Gene3D" id="1.25.40.20">
    <property type="entry name" value="Ankyrin repeat-containing domain"/>
    <property type="match status" value="1"/>
</dbReference>
<evidence type="ECO:0000256" key="3">
    <source>
        <dbReference type="ARBA" id="ARBA00023054"/>
    </source>
</evidence>
<dbReference type="PROSITE" id="PS00678">
    <property type="entry name" value="WD_REPEATS_1"/>
    <property type="match status" value="7"/>
</dbReference>
<dbReference type="GO" id="GO:0003824">
    <property type="term" value="F:catalytic activity"/>
    <property type="evidence" value="ECO:0007669"/>
    <property type="project" value="InterPro"/>
</dbReference>
<dbReference type="SUPFAM" id="SSF53167">
    <property type="entry name" value="Purine and uridine phosphorylases"/>
    <property type="match status" value="1"/>
</dbReference>
<gene>
    <name evidence="13" type="ORF">THAR02_00191</name>
</gene>
<dbReference type="CDD" id="cd00200">
    <property type="entry name" value="WD40"/>
    <property type="match status" value="1"/>
</dbReference>
<feature type="domain" description="Nephrocystin 3-like N-terminal" evidence="12">
    <location>
        <begin position="385"/>
        <end position="550"/>
    </location>
</feature>
<dbReference type="GO" id="GO:0005634">
    <property type="term" value="C:nucleus"/>
    <property type="evidence" value="ECO:0007669"/>
    <property type="project" value="TreeGrafter"/>
</dbReference>
<feature type="repeat" description="WD" evidence="8">
    <location>
        <begin position="1078"/>
        <end position="1119"/>
    </location>
</feature>
<organism evidence="13 14">
    <name type="scientific">Trichoderma harzianum</name>
    <name type="common">Hypocrea lixii</name>
    <dbReference type="NCBI Taxonomy" id="5544"/>
    <lineage>
        <taxon>Eukaryota</taxon>
        <taxon>Fungi</taxon>
        <taxon>Dikarya</taxon>
        <taxon>Ascomycota</taxon>
        <taxon>Pezizomycotina</taxon>
        <taxon>Sordariomycetes</taxon>
        <taxon>Hypocreomycetidae</taxon>
        <taxon>Hypocreales</taxon>
        <taxon>Hypocreaceae</taxon>
        <taxon>Trichoderma</taxon>
    </lineage>
</organism>
<dbReference type="Gene3D" id="2.130.10.10">
    <property type="entry name" value="YVTN repeat-like/Quinoprotein amine dehydrogenase"/>
    <property type="match status" value="4"/>
</dbReference>
<feature type="domain" description="GPI inositol-deacylase winged helix" evidence="11">
    <location>
        <begin position="660"/>
        <end position="737"/>
    </location>
</feature>
<dbReference type="SMART" id="SM00248">
    <property type="entry name" value="ANK"/>
    <property type="match status" value="2"/>
</dbReference>
<feature type="repeat" description="WD" evidence="8">
    <location>
        <begin position="994"/>
        <end position="1035"/>
    </location>
</feature>
<name>A0A0F9XT30_TRIHA</name>
<dbReference type="Gene3D" id="3.40.50.1580">
    <property type="entry name" value="Nucleoside phosphorylase domain"/>
    <property type="match status" value="1"/>
</dbReference>
<comment type="similarity">
    <text evidence="4">Belongs to the WD repeat MDV1/CAF4 family.</text>
</comment>
<dbReference type="PROSITE" id="PS50297">
    <property type="entry name" value="ANK_REP_REGION"/>
    <property type="match status" value="1"/>
</dbReference>
<dbReference type="InterPro" id="IPR001680">
    <property type="entry name" value="WD40_rpt"/>
</dbReference>
<dbReference type="PROSITE" id="PS50294">
    <property type="entry name" value="WD_REPEATS_REGION"/>
    <property type="match status" value="7"/>
</dbReference>
<dbReference type="Pfam" id="PF01048">
    <property type="entry name" value="PNP_UDP_1"/>
    <property type="match status" value="1"/>
</dbReference>
<reference evidence="14" key="1">
    <citation type="journal article" date="2015" name="Genome Announc.">
        <title>Draft whole-genome sequence of the biocontrol agent Trichoderma harzianum T6776.</title>
        <authorList>
            <person name="Baroncelli R."/>
            <person name="Piaggeschi G."/>
            <person name="Fiorini L."/>
            <person name="Bertolini E."/>
            <person name="Zapparata A."/>
            <person name="Pe M.E."/>
            <person name="Sarrocco S."/>
            <person name="Vannacci G."/>
        </authorList>
    </citation>
    <scope>NUCLEOTIDE SEQUENCE [LARGE SCALE GENOMIC DNA]</scope>
    <source>
        <strain evidence="14">T6776</strain>
    </source>
</reference>
<evidence type="ECO:0000259" key="11">
    <source>
        <dbReference type="Pfam" id="PF22939"/>
    </source>
</evidence>
<dbReference type="InterPro" id="IPR036770">
    <property type="entry name" value="Ankyrin_rpt-contain_sf"/>
</dbReference>
<dbReference type="Pfam" id="PF22939">
    <property type="entry name" value="WHD_GPIID"/>
    <property type="match status" value="1"/>
</dbReference>
<evidence type="ECO:0000259" key="10">
    <source>
        <dbReference type="Pfam" id="PF01048"/>
    </source>
</evidence>
<evidence type="ECO:0000256" key="6">
    <source>
        <dbReference type="ARBA" id="ARBA00043913"/>
    </source>
</evidence>
<keyword evidence="3" id="KW-0175">Coiled coil</keyword>
<evidence type="ECO:0000256" key="9">
    <source>
        <dbReference type="SAM" id="MobiDB-lite"/>
    </source>
</evidence>
<evidence type="ECO:0000256" key="2">
    <source>
        <dbReference type="ARBA" id="ARBA00022737"/>
    </source>
</evidence>
<dbReference type="InterPro" id="IPR000845">
    <property type="entry name" value="Nucleoside_phosphorylase_d"/>
</dbReference>
<feature type="repeat" description="WD" evidence="8">
    <location>
        <begin position="1036"/>
        <end position="1077"/>
    </location>
</feature>
<dbReference type="InterPro" id="IPR002110">
    <property type="entry name" value="Ankyrin_rpt"/>
</dbReference>
<dbReference type="GO" id="GO:0009116">
    <property type="term" value="P:nucleoside metabolic process"/>
    <property type="evidence" value="ECO:0007669"/>
    <property type="project" value="InterPro"/>
</dbReference>
<feature type="region of interest" description="Disordered" evidence="9">
    <location>
        <begin position="959"/>
        <end position="978"/>
    </location>
</feature>
<dbReference type="SUPFAM" id="SSF52540">
    <property type="entry name" value="P-loop containing nucleoside triphosphate hydrolases"/>
    <property type="match status" value="1"/>
</dbReference>
<evidence type="ECO:0000256" key="7">
    <source>
        <dbReference type="PROSITE-ProRule" id="PRU00023"/>
    </source>
</evidence>
<protein>
    <recommendedName>
        <fullName evidence="5">Mitochondrial division protein 1</fullName>
    </recommendedName>
</protein>
<accession>A0A0F9XT30</accession>
<dbReference type="GO" id="GO:1990234">
    <property type="term" value="C:transferase complex"/>
    <property type="evidence" value="ECO:0007669"/>
    <property type="project" value="UniProtKB-ARBA"/>
</dbReference>
<dbReference type="PANTHER" id="PTHR22847">
    <property type="entry name" value="WD40 REPEAT PROTEIN"/>
    <property type="match status" value="1"/>
</dbReference>
<dbReference type="PRINTS" id="PR00320">
    <property type="entry name" value="GPROTEINBRPT"/>
</dbReference>
<feature type="compositionally biased region" description="Basic and acidic residues" evidence="9">
    <location>
        <begin position="959"/>
        <end position="970"/>
    </location>
</feature>
<dbReference type="SUPFAM" id="SSF48403">
    <property type="entry name" value="Ankyrin repeat"/>
    <property type="match status" value="1"/>
</dbReference>
<dbReference type="PROSITE" id="PS50088">
    <property type="entry name" value="ANK_REPEAT"/>
    <property type="match status" value="1"/>
</dbReference>
<dbReference type="OMA" id="NDIEMYL"/>
<evidence type="ECO:0000256" key="8">
    <source>
        <dbReference type="PROSITE-ProRule" id="PRU00221"/>
    </source>
</evidence>
<feature type="repeat" description="ANK" evidence="7">
    <location>
        <begin position="871"/>
        <end position="903"/>
    </location>
</feature>
<dbReference type="InterPro" id="IPR035994">
    <property type="entry name" value="Nucleoside_phosphorylase_sf"/>
</dbReference>
<feature type="domain" description="Nucleoside phosphorylase" evidence="10">
    <location>
        <begin position="13"/>
        <end position="117"/>
    </location>
</feature>
<feature type="repeat" description="WD" evidence="8">
    <location>
        <begin position="1162"/>
        <end position="1203"/>
    </location>
</feature>
<dbReference type="Pfam" id="PF25173">
    <property type="entry name" value="Beta-prop_WDR3_1st"/>
    <property type="match status" value="1"/>
</dbReference>
<keyword evidence="7" id="KW-0040">ANK repeat</keyword>
<evidence type="ECO:0000313" key="13">
    <source>
        <dbReference type="EMBL" id="KKP07655.1"/>
    </source>
</evidence>
<dbReference type="Pfam" id="PF00400">
    <property type="entry name" value="WD40"/>
    <property type="match status" value="3"/>
</dbReference>
<keyword evidence="2" id="KW-0677">Repeat</keyword>
<feature type="repeat" description="WD" evidence="8">
    <location>
        <begin position="1204"/>
        <end position="1245"/>
    </location>
</feature>
<keyword evidence="1 8" id="KW-0853">WD repeat</keyword>
<evidence type="ECO:0000313" key="14">
    <source>
        <dbReference type="Proteomes" id="UP000034112"/>
    </source>
</evidence>
<dbReference type="Pfam" id="PF12796">
    <property type="entry name" value="Ank_2"/>
    <property type="match status" value="1"/>
</dbReference>
<dbReference type="InterPro" id="IPR019775">
    <property type="entry name" value="WD40_repeat_CS"/>
</dbReference>
<dbReference type="InterPro" id="IPR027417">
    <property type="entry name" value="P-loop_NTPase"/>
</dbReference>
<dbReference type="InterPro" id="IPR056884">
    <property type="entry name" value="NPHP3-like_N"/>
</dbReference>
<proteinExistence type="inferred from homology"/>
<dbReference type="EMBL" id="JOKZ01000003">
    <property type="protein sequence ID" value="KKP07655.1"/>
    <property type="molecule type" value="Genomic_DNA"/>
</dbReference>
<feature type="repeat" description="WD" evidence="8">
    <location>
        <begin position="1246"/>
        <end position="1285"/>
    </location>
</feature>
<dbReference type="InterPro" id="IPR015943">
    <property type="entry name" value="WD40/YVTN_repeat-like_dom_sf"/>
</dbReference>
<dbReference type="Proteomes" id="UP000034112">
    <property type="component" value="Unassembled WGS sequence"/>
</dbReference>
<dbReference type="InterPro" id="IPR036322">
    <property type="entry name" value="WD40_repeat_dom_sf"/>
</dbReference>
<evidence type="ECO:0000256" key="4">
    <source>
        <dbReference type="ARBA" id="ARBA00038415"/>
    </source>
</evidence>
<dbReference type="Gene3D" id="3.40.50.300">
    <property type="entry name" value="P-loop containing nucleotide triphosphate hydrolases"/>
    <property type="match status" value="1"/>
</dbReference>
<dbReference type="PROSITE" id="PS50082">
    <property type="entry name" value="WD_REPEATS_2"/>
    <property type="match status" value="7"/>
</dbReference>
<dbReference type="SUPFAM" id="SSF50978">
    <property type="entry name" value="WD40 repeat-like"/>
    <property type="match status" value="1"/>
</dbReference>
<dbReference type="Pfam" id="PF24883">
    <property type="entry name" value="NPHP3_N"/>
    <property type="match status" value="1"/>
</dbReference>
<comment type="caution">
    <text evidence="13">The sequence shown here is derived from an EMBL/GenBank/DDBJ whole genome shotgun (WGS) entry which is preliminary data.</text>
</comment>
<feature type="repeat" description="WD" evidence="8">
    <location>
        <begin position="1120"/>
        <end position="1161"/>
    </location>
</feature>
<dbReference type="InterPro" id="IPR020472">
    <property type="entry name" value="WD40_PAC1"/>
</dbReference>
<dbReference type="OrthoDB" id="448455at2759"/>
<sequence>MATPKPRPHDEYTIGWVCALPKEKTAAKAMLDDIHPAVQKPLNDPNNYTLGSIGQHNVVIACLPKGQLGTNSAATVATWMVSTFPRIKFGLMVGIGGGVPPKVRLGDVVVSTPVGQFPGVVQWDMGKAKENGSFERTGSLNNPPTSLLTALSNLESDHEMVGSKIPEYLEALRKKWPRLVSKYLRSDSLIDVLFKADYDHVNKSTTDDEDEGDEEENCRFCDKTRIVKRKPREARVHYGLIASGNQVIKDAIFRNKLNKDLGGQVLCIEMEAAGLMNNFPCVVIRGICDYADSHKNKDWQEHAAAMAAALAKELLQYVLPDDVEREPSVKDMLNHVYNMVSKVGADVAQIVSSIERDEDLKIFDWLTPRDFSRQQNKYIRTHQEGTGQWLLDSDKFMTWVRTDKQTLFCPGMPGAGKTILTAIVVDHLTSRFAHDPSVGIAYIYFNFWQQEDQKEEDLFASLLKQLVRGQSPVPASVKDVYDHHKGKGTRPSSDKILRVLKSVIRVSYKRVFIIIDALDECQASDNCRMRFIEGLLGLQQCGASIFATSRSIPEVMDKFDDSTRLEIRASDDDICRYVGAQISQGESTTLRNMQAEASTGIMKAADGMFLLAKLDLDSLLDAKLPRDIRTRLKNLPKGSKAYSHAYEGIMKRIEHQGPESVKFAKTVVSWITCAKRPLTIPELQHALAVEIGGSKFDQRDLPQVQDLISVCAGLVTVEEGSGIIRLFHYTAQEYFEQTQKQWFPDAGDDITRACVTYLSFDDFEAGSCPTDAEFEERLRSYQLYDYAARKWGHHARETTSLDPLVLDFLQCQSKVEASSQALFAVKESGKPHYSQNVPKQMIGLHLAAYFGIEKAVRIPLALHGWDPEDGYNRTPLSWAAENGHEVVVRLLLSKGADPKATDHSGLTPLSWATKGGHEAIVRLLNTYINAESANTDGQMPLPSTVGHSLSIGGADLEETRAKDRSKDQSEIAKLPPAKTDITRGQIEAGFLRILQGHGREVYSVAFSANSRYLASGSWDKTIKIWDIITGKVQQTLQGHGGYVWSVAFSADGRYLASGSQDNTIKIWDVITGKEQQTLQGHSSFVFSVAFSADSRYLASGSYDKTIKIWDIITGKEQQTLQGHSDSIWSVAFSADSRYLASGSWDKTIKIWDIITSKARQTLQGHSGYVWSVAFSADGYYLASGSVDTTIKIWDATTGKEQQTLQGHNDPITSVAFSADSRYLASGSWDMAIKIWDITTGKAREIFQGHSGYVWSVAFSADGYYLASGLGDTTIMIWDIITGKEQ</sequence>
<evidence type="ECO:0000256" key="5">
    <source>
        <dbReference type="ARBA" id="ARBA00039789"/>
    </source>
</evidence>
<dbReference type="SMART" id="SM00320">
    <property type="entry name" value="WD40"/>
    <property type="match status" value="7"/>
</dbReference>
<evidence type="ECO:0000256" key="1">
    <source>
        <dbReference type="ARBA" id="ARBA00022574"/>
    </source>
</evidence>